<evidence type="ECO:0000313" key="2">
    <source>
        <dbReference type="Proteomes" id="UP000246132"/>
    </source>
</evidence>
<accession>A0A3A8AEL3</accession>
<name>A0A3A8AEL3_9HYPH</name>
<dbReference type="Proteomes" id="UP000246132">
    <property type="component" value="Unassembled WGS sequence"/>
</dbReference>
<proteinExistence type="predicted"/>
<dbReference type="RefSeq" id="WP_109768172.1">
    <property type="nucleotide sequence ID" value="NZ_QFWV02000002.1"/>
</dbReference>
<dbReference type="OrthoDB" id="9157529at2"/>
<dbReference type="EMBL" id="QFWV02000002">
    <property type="protein sequence ID" value="RKF08366.1"/>
    <property type="molecule type" value="Genomic_DNA"/>
</dbReference>
<protein>
    <submittedName>
        <fullName evidence="1">Uncharacterized protein</fullName>
    </submittedName>
</protein>
<comment type="caution">
    <text evidence="1">The sequence shown here is derived from an EMBL/GenBank/DDBJ whole genome shotgun (WGS) entry which is preliminary data.</text>
</comment>
<reference evidence="1 2" key="1">
    <citation type="journal article" date="2018" name="Int. J. Syst. Bacteriol.">
        <title>Oceaniradius stylonemae gen. nov., sp. nov., isolated from a red alga, Stylonema cornu-cervi.</title>
        <authorList>
            <person name="Jeong S."/>
        </authorList>
    </citation>
    <scope>NUCLEOTIDE SEQUENCE [LARGE SCALE GENOMIC DNA]</scope>
    <source>
        <strain evidence="1 2">StC1</strain>
    </source>
</reference>
<dbReference type="AlphaFoldDB" id="A0A3A8AEL3"/>
<keyword evidence="2" id="KW-1185">Reference proteome</keyword>
<evidence type="ECO:0000313" key="1">
    <source>
        <dbReference type="EMBL" id="RKF08366.1"/>
    </source>
</evidence>
<sequence>MFTYRPEKFASLYDSELGQRIWAFLTRDDNVARLETASELSKPAVEGIEEQLLAEFREDVLADRVKQMVGHMVRQILEQRDWVLDQTDVKVQSVPFSKAARYRRPDWITFHAFRNSSDPRDVVITDRRQNPTLPTGSRWIFYATFASPLRAAVAFGISDIKQLRQQIHLHGYQRVRTERMLRRA</sequence>
<organism evidence="1 2">
    <name type="scientific">Oceaniradius stylonematis</name>
    <dbReference type="NCBI Taxonomy" id="2184161"/>
    <lineage>
        <taxon>Bacteria</taxon>
        <taxon>Pseudomonadati</taxon>
        <taxon>Pseudomonadota</taxon>
        <taxon>Alphaproteobacteria</taxon>
        <taxon>Hyphomicrobiales</taxon>
        <taxon>Ahrensiaceae</taxon>
        <taxon>Oceaniradius</taxon>
    </lineage>
</organism>
<gene>
    <name evidence="1" type="ORF">DEM25_003570</name>
</gene>